<keyword evidence="8" id="KW-0326">Glycosidase</keyword>
<feature type="binding site" evidence="7">
    <location>
        <position position="119"/>
    </location>
    <ligand>
        <name>S-adenosyl-L-methionine</name>
        <dbReference type="ChEBI" id="CHEBI:59789"/>
    </ligand>
</feature>
<evidence type="ECO:0000256" key="4">
    <source>
        <dbReference type="ARBA" id="ARBA00022679"/>
    </source>
</evidence>
<name>A0A921TDE1_9RHOB</name>
<comment type="function">
    <text evidence="2 7">Catalyzes the formation of N(7)-methylguanine at position 46 (m7G46) in tRNA.</text>
</comment>
<dbReference type="Pfam" id="PF02390">
    <property type="entry name" value="Methyltransf_4"/>
    <property type="match status" value="1"/>
</dbReference>
<dbReference type="PANTHER" id="PTHR23417">
    <property type="entry name" value="3-DEOXY-D-MANNO-OCTULOSONIC-ACID TRANSFERASE/TRNA GUANINE-N 7 - -METHYLTRANSFERASE"/>
    <property type="match status" value="1"/>
</dbReference>
<dbReference type="GO" id="GO:0043527">
    <property type="term" value="C:tRNA methyltransferase complex"/>
    <property type="evidence" value="ECO:0007669"/>
    <property type="project" value="TreeGrafter"/>
</dbReference>
<organism evidence="8 9">
    <name type="scientific">Profundibacterium mesophilum KAUST100406-0324</name>
    <dbReference type="NCBI Taxonomy" id="1037889"/>
    <lineage>
        <taxon>Bacteria</taxon>
        <taxon>Pseudomonadati</taxon>
        <taxon>Pseudomonadota</taxon>
        <taxon>Alphaproteobacteria</taxon>
        <taxon>Rhodobacterales</taxon>
        <taxon>Roseobacteraceae</taxon>
        <taxon>Profundibacterium</taxon>
    </lineage>
</organism>
<dbReference type="GO" id="GO:0016798">
    <property type="term" value="F:hydrolase activity, acting on glycosyl bonds"/>
    <property type="evidence" value="ECO:0007669"/>
    <property type="project" value="UniProtKB-KW"/>
</dbReference>
<evidence type="ECO:0000313" key="9">
    <source>
        <dbReference type="Proteomes" id="UP000698242"/>
    </source>
</evidence>
<sequence>MSETQDGAPWRNFYGRRKGKTLRDSQKEYLEEDLAALSPGPVEWDENPERHPIDPGALFAGRPVWLEIGFGGGEHLVHQAVTNPQVGIIGAEPYINGVAMLLGKIRKAGADNLAIHPGDARDLFDVLPDASIARAFLLYPDPWPKARHHRRRFVTREHLFPLARVMAPGAVFRIATDIPDYVRQALEEVPQAGFTRVRDGADDLHRPWEDWIETRYESKALREGRQPHYLTFERRDPP</sequence>
<evidence type="ECO:0000313" key="8">
    <source>
        <dbReference type="EMBL" id="KAF0676246.1"/>
    </source>
</evidence>
<comment type="caution">
    <text evidence="8">The sequence shown here is derived from an EMBL/GenBank/DDBJ whole genome shotgun (WGS) entry which is preliminary data.</text>
</comment>
<feature type="binding site" evidence="7">
    <location>
        <position position="67"/>
    </location>
    <ligand>
        <name>S-adenosyl-L-methionine</name>
        <dbReference type="ChEBI" id="CHEBI:59789"/>
    </ligand>
</feature>
<dbReference type="HAMAP" id="MF_01057">
    <property type="entry name" value="tRNA_methyltr_TrmB"/>
    <property type="match status" value="1"/>
</dbReference>
<dbReference type="SUPFAM" id="SSF53335">
    <property type="entry name" value="S-adenosyl-L-methionine-dependent methyltransferases"/>
    <property type="match status" value="1"/>
</dbReference>
<dbReference type="Proteomes" id="UP000698242">
    <property type="component" value="Unassembled WGS sequence"/>
</dbReference>
<dbReference type="InterPro" id="IPR029063">
    <property type="entry name" value="SAM-dependent_MTases_sf"/>
</dbReference>
<keyword evidence="4 7" id="KW-0808">Transferase</keyword>
<dbReference type="RefSeq" id="WP_159964844.1">
    <property type="nucleotide sequence ID" value="NZ_APKE01000015.1"/>
</dbReference>
<feature type="binding site" evidence="7">
    <location>
        <position position="141"/>
    </location>
    <ligand>
        <name>S-adenosyl-L-methionine</name>
        <dbReference type="ChEBI" id="CHEBI:59789"/>
    </ligand>
</feature>
<keyword evidence="9" id="KW-1185">Reference proteome</keyword>
<evidence type="ECO:0000256" key="5">
    <source>
        <dbReference type="ARBA" id="ARBA00022691"/>
    </source>
</evidence>
<dbReference type="Gene3D" id="3.40.50.150">
    <property type="entry name" value="Vaccinia Virus protein VP39"/>
    <property type="match status" value="1"/>
</dbReference>
<gene>
    <name evidence="7 8" type="primary">trmB</name>
    <name evidence="8" type="ORF">PMES_01403</name>
</gene>
<comment type="pathway">
    <text evidence="7">tRNA modification; N(7)-methylguanine-tRNA biosynthesis.</text>
</comment>
<evidence type="ECO:0000256" key="1">
    <source>
        <dbReference type="ARBA" id="ARBA00000142"/>
    </source>
</evidence>
<keyword evidence="6 7" id="KW-0819">tRNA processing</keyword>
<evidence type="ECO:0000256" key="2">
    <source>
        <dbReference type="ARBA" id="ARBA00003015"/>
    </source>
</evidence>
<evidence type="ECO:0000256" key="6">
    <source>
        <dbReference type="ARBA" id="ARBA00022694"/>
    </source>
</evidence>
<dbReference type="OrthoDB" id="9802090at2"/>
<proteinExistence type="inferred from homology"/>
<feature type="binding site" evidence="7">
    <location>
        <begin position="214"/>
        <end position="217"/>
    </location>
    <ligand>
        <name>substrate</name>
    </ligand>
</feature>
<feature type="binding site" evidence="7">
    <location>
        <position position="145"/>
    </location>
    <ligand>
        <name>substrate</name>
    </ligand>
</feature>
<keyword evidence="3 7" id="KW-0489">Methyltransferase</keyword>
<dbReference type="EMBL" id="APKE01000015">
    <property type="protein sequence ID" value="KAF0676246.1"/>
    <property type="molecule type" value="Genomic_DNA"/>
</dbReference>
<dbReference type="InterPro" id="IPR055361">
    <property type="entry name" value="tRNA_methyltr_TrmB_bact"/>
</dbReference>
<dbReference type="AlphaFoldDB" id="A0A921TDE1"/>
<dbReference type="PANTHER" id="PTHR23417:SF14">
    <property type="entry name" value="PENTACOTRIPEPTIDE-REPEAT REGION OF PRORP DOMAIN-CONTAINING PROTEIN"/>
    <property type="match status" value="1"/>
</dbReference>
<dbReference type="InterPro" id="IPR003358">
    <property type="entry name" value="tRNA_(Gua-N-7)_MeTrfase_Trmb"/>
</dbReference>
<comment type="similarity">
    <text evidence="7">Belongs to the class I-like SAM-binding methyltransferase superfamily. TrmB family.</text>
</comment>
<dbReference type="EC" id="2.1.1.33" evidence="7"/>
<evidence type="ECO:0000256" key="3">
    <source>
        <dbReference type="ARBA" id="ARBA00022603"/>
    </source>
</evidence>
<feature type="binding site" evidence="7">
    <location>
        <position position="177"/>
    </location>
    <ligand>
        <name>substrate</name>
    </ligand>
</feature>
<protein>
    <recommendedName>
        <fullName evidence="7">tRNA (guanine-N(7)-)-methyltransferase</fullName>
        <ecNumber evidence="7">2.1.1.33</ecNumber>
    </recommendedName>
    <alternativeName>
        <fullName evidence="7">tRNA (guanine(46)-N(7))-methyltransferase</fullName>
    </alternativeName>
    <alternativeName>
        <fullName evidence="7">tRNA(m7G46)-methyltransferase</fullName>
    </alternativeName>
</protein>
<comment type="caution">
    <text evidence="7">Lacks conserved residue(s) required for the propagation of feature annotation.</text>
</comment>
<reference evidence="8" key="1">
    <citation type="submission" date="2013-03" db="EMBL/GenBank/DDBJ databases">
        <title>Genome Sequence of the Profundibacterium mesophilum strain KAUST100406-0324T from Red Sea, a novel genus in the family Rhodobacteraceae.</title>
        <authorList>
            <person name="Essack M."/>
            <person name="Alam I."/>
            <person name="Lafi F."/>
            <person name="Alawi W."/>
            <person name="Kamanu F."/>
            <person name="Al-Suwailem A."/>
            <person name="Lee O.O."/>
            <person name="Xu Y."/>
            <person name="Bajic V."/>
            <person name="Qian P.-Y."/>
            <person name="Archer J."/>
        </authorList>
    </citation>
    <scope>NUCLEOTIDE SEQUENCE</scope>
    <source>
        <strain evidence="8">KAUST100406-0324</strain>
    </source>
</reference>
<feature type="binding site" evidence="7">
    <location>
        <position position="92"/>
    </location>
    <ligand>
        <name>S-adenosyl-L-methionine</name>
        <dbReference type="ChEBI" id="CHEBI:59789"/>
    </ligand>
</feature>
<evidence type="ECO:0000256" key="7">
    <source>
        <dbReference type="HAMAP-Rule" id="MF_01057"/>
    </source>
</evidence>
<dbReference type="GO" id="GO:0008176">
    <property type="term" value="F:tRNA (guanine(46)-N7)-methyltransferase activity"/>
    <property type="evidence" value="ECO:0007669"/>
    <property type="project" value="UniProtKB-UniRule"/>
</dbReference>
<dbReference type="PROSITE" id="PS51625">
    <property type="entry name" value="SAM_MT_TRMB"/>
    <property type="match status" value="1"/>
</dbReference>
<comment type="catalytic activity">
    <reaction evidence="1 7">
        <text>guanosine(46) in tRNA + S-adenosyl-L-methionine = N(7)-methylguanosine(46) in tRNA + S-adenosyl-L-homocysteine</text>
        <dbReference type="Rhea" id="RHEA:42708"/>
        <dbReference type="Rhea" id="RHEA-COMP:10188"/>
        <dbReference type="Rhea" id="RHEA-COMP:10189"/>
        <dbReference type="ChEBI" id="CHEBI:57856"/>
        <dbReference type="ChEBI" id="CHEBI:59789"/>
        <dbReference type="ChEBI" id="CHEBI:74269"/>
        <dbReference type="ChEBI" id="CHEBI:74480"/>
        <dbReference type="EC" id="2.1.1.33"/>
    </reaction>
</comment>
<keyword evidence="8" id="KW-0378">Hydrolase</keyword>
<keyword evidence="5 7" id="KW-0949">S-adenosyl-L-methionine</keyword>
<accession>A0A921TDE1</accession>